<evidence type="ECO:0000259" key="1">
    <source>
        <dbReference type="Pfam" id="PF13649"/>
    </source>
</evidence>
<name>A0ABV9HJ92_9MICO</name>
<dbReference type="InterPro" id="IPR041698">
    <property type="entry name" value="Methyltransf_25"/>
</dbReference>
<dbReference type="InterPro" id="IPR029063">
    <property type="entry name" value="SAM-dependent_MTases_sf"/>
</dbReference>
<proteinExistence type="predicted"/>
<dbReference type="GO" id="GO:0008168">
    <property type="term" value="F:methyltransferase activity"/>
    <property type="evidence" value="ECO:0007669"/>
    <property type="project" value="UniProtKB-KW"/>
</dbReference>
<dbReference type="GO" id="GO:0032259">
    <property type="term" value="P:methylation"/>
    <property type="evidence" value="ECO:0007669"/>
    <property type="project" value="UniProtKB-KW"/>
</dbReference>
<keyword evidence="3" id="KW-1185">Reference proteome</keyword>
<organism evidence="2 3">
    <name type="scientific">Promicromonospora alba</name>
    <dbReference type="NCBI Taxonomy" id="1616110"/>
    <lineage>
        <taxon>Bacteria</taxon>
        <taxon>Bacillati</taxon>
        <taxon>Actinomycetota</taxon>
        <taxon>Actinomycetes</taxon>
        <taxon>Micrococcales</taxon>
        <taxon>Promicromonosporaceae</taxon>
        <taxon>Promicromonospora</taxon>
    </lineage>
</organism>
<reference evidence="3" key="1">
    <citation type="journal article" date="2019" name="Int. J. Syst. Evol. Microbiol.">
        <title>The Global Catalogue of Microorganisms (GCM) 10K type strain sequencing project: providing services to taxonomists for standard genome sequencing and annotation.</title>
        <authorList>
            <consortium name="The Broad Institute Genomics Platform"/>
            <consortium name="The Broad Institute Genome Sequencing Center for Infectious Disease"/>
            <person name="Wu L."/>
            <person name="Ma J."/>
        </authorList>
    </citation>
    <scope>NUCLEOTIDE SEQUENCE [LARGE SCALE GENOMIC DNA]</scope>
    <source>
        <strain evidence="3">CCUG 42722</strain>
    </source>
</reference>
<dbReference type="Pfam" id="PF13649">
    <property type="entry name" value="Methyltransf_25"/>
    <property type="match status" value="1"/>
</dbReference>
<keyword evidence="2" id="KW-0489">Methyltransferase</keyword>
<evidence type="ECO:0000313" key="2">
    <source>
        <dbReference type="EMBL" id="MFC4629877.1"/>
    </source>
</evidence>
<evidence type="ECO:0000313" key="3">
    <source>
        <dbReference type="Proteomes" id="UP001596011"/>
    </source>
</evidence>
<dbReference type="SUPFAM" id="SSF53335">
    <property type="entry name" value="S-adenosyl-L-methionine-dependent methyltransferases"/>
    <property type="match status" value="1"/>
</dbReference>
<dbReference type="Proteomes" id="UP001596011">
    <property type="component" value="Unassembled WGS sequence"/>
</dbReference>
<comment type="caution">
    <text evidence="2">The sequence shown here is derived from an EMBL/GenBank/DDBJ whole genome shotgun (WGS) entry which is preliminary data.</text>
</comment>
<dbReference type="PANTHER" id="PTHR43591:SF24">
    <property type="entry name" value="2-METHOXY-6-POLYPRENYL-1,4-BENZOQUINOL METHYLASE, MITOCHONDRIAL"/>
    <property type="match status" value="1"/>
</dbReference>
<accession>A0ABV9HJ92</accession>
<keyword evidence="2" id="KW-0808">Transferase</keyword>
<protein>
    <submittedName>
        <fullName evidence="2">Class I SAM-dependent methyltransferase</fullName>
        <ecNumber evidence="2">2.1.1.-</ecNumber>
    </submittedName>
</protein>
<dbReference type="CDD" id="cd02440">
    <property type="entry name" value="AdoMet_MTases"/>
    <property type="match status" value="1"/>
</dbReference>
<dbReference type="RefSeq" id="WP_377137066.1">
    <property type="nucleotide sequence ID" value="NZ_JBHSFI010000005.1"/>
</dbReference>
<sequence length="277" mass="28747">MTDTVVVPPDVLTAVRTKHRALWAAGNYPVLAAEVIPALGPVLVEAAGVGPGDHVLDVAAGSGNAAIPAALAGAHVIASDLTPELFDAGRAAAATSGAELTWAEADAHSLPFDDAAFDRVLSCVGVMFAPFHGTAADELLRVTRPGGTIGLIAWTPAGFIGQMFATMKPYAPPPPPGAEPPPLWGDEAHVRALFGDGVTDLHAEVRTLPVARFSSGAEFRDFFKAVYGPTIAVYRAVADSAERTAALDQELLDLAARFQDADGAMGWDYLLLTATRA</sequence>
<feature type="domain" description="Methyltransferase" evidence="1">
    <location>
        <begin position="55"/>
        <end position="147"/>
    </location>
</feature>
<dbReference type="PANTHER" id="PTHR43591">
    <property type="entry name" value="METHYLTRANSFERASE"/>
    <property type="match status" value="1"/>
</dbReference>
<dbReference type="Gene3D" id="3.40.50.150">
    <property type="entry name" value="Vaccinia Virus protein VP39"/>
    <property type="match status" value="1"/>
</dbReference>
<dbReference type="EC" id="2.1.1.-" evidence="2"/>
<gene>
    <name evidence="2" type="ORF">ACFO6V_16635</name>
</gene>
<dbReference type="EMBL" id="JBHSFI010000005">
    <property type="protein sequence ID" value="MFC4629877.1"/>
    <property type="molecule type" value="Genomic_DNA"/>
</dbReference>